<dbReference type="AlphaFoldDB" id="A0ABD5BR46"/>
<proteinExistence type="predicted"/>
<gene>
    <name evidence="3" type="ORF">RF091_27005</name>
</gene>
<dbReference type="RefSeq" id="WP_309213333.1">
    <property type="nucleotide sequence ID" value="NZ_JAVIPQ010000478.1"/>
</dbReference>
<feature type="non-terminal residue" evidence="3">
    <location>
        <position position="79"/>
    </location>
</feature>
<reference evidence="3 4" key="1">
    <citation type="submission" date="2023-07" db="EMBL/GenBank/DDBJ databases">
        <title>Pathogens genome sequencing project 196.</title>
        <authorList>
            <person name="Cao X."/>
        </authorList>
    </citation>
    <scope>NUCLEOTIDE SEQUENCE [LARGE SCALE GENOMIC DNA]</scope>
    <source>
        <strain evidence="3 4">SM41</strain>
    </source>
</reference>
<accession>A0ABD5BR46</accession>
<dbReference type="PANTHER" id="PTHR13847">
    <property type="entry name" value="SARCOSINE DEHYDROGENASE-RELATED"/>
    <property type="match status" value="1"/>
</dbReference>
<dbReference type="InterPro" id="IPR036188">
    <property type="entry name" value="FAD/NAD-bd_sf"/>
</dbReference>
<dbReference type="InterPro" id="IPR006076">
    <property type="entry name" value="FAD-dep_OxRdtase"/>
</dbReference>
<evidence type="ECO:0000259" key="2">
    <source>
        <dbReference type="Pfam" id="PF01266"/>
    </source>
</evidence>
<protein>
    <submittedName>
        <fullName evidence="3">FAD-dependent oxidoreductase</fullName>
        <ecNumber evidence="3">1.-.-.-</ecNumber>
    </submittedName>
</protein>
<feature type="domain" description="FAD dependent oxidoreductase" evidence="2">
    <location>
        <begin position="8"/>
        <end position="76"/>
    </location>
</feature>
<comment type="caution">
    <text evidence="3">The sequence shown here is derived from an EMBL/GenBank/DDBJ whole genome shotgun (WGS) entry which is preliminary data.</text>
</comment>
<dbReference type="Pfam" id="PF01266">
    <property type="entry name" value="DAO"/>
    <property type="match status" value="1"/>
</dbReference>
<dbReference type="Proteomes" id="UP001234811">
    <property type="component" value="Unassembled WGS sequence"/>
</dbReference>
<name>A0ABD5BR46_SERMA</name>
<organism evidence="3 4">
    <name type="scientific">Serratia marcescens</name>
    <dbReference type="NCBI Taxonomy" id="615"/>
    <lineage>
        <taxon>Bacteria</taxon>
        <taxon>Pseudomonadati</taxon>
        <taxon>Pseudomonadota</taxon>
        <taxon>Gammaproteobacteria</taxon>
        <taxon>Enterobacterales</taxon>
        <taxon>Yersiniaceae</taxon>
        <taxon>Serratia</taxon>
    </lineage>
</organism>
<sequence>MNGTSSRMVIVGAGIVGASVAYHLARQGQHVVVVEQAHPAAGATGSSFGWISEGVPEGAPDAFLRREIVADWMRLAQEI</sequence>
<dbReference type="EMBL" id="JAVIPQ010000478">
    <property type="protein sequence ID" value="MDQ9559145.1"/>
    <property type="molecule type" value="Genomic_DNA"/>
</dbReference>
<dbReference type="Gene3D" id="3.50.50.60">
    <property type="entry name" value="FAD/NAD(P)-binding domain"/>
    <property type="match status" value="1"/>
</dbReference>
<evidence type="ECO:0000313" key="4">
    <source>
        <dbReference type="Proteomes" id="UP001234811"/>
    </source>
</evidence>
<keyword evidence="1 3" id="KW-0560">Oxidoreductase</keyword>
<dbReference type="SUPFAM" id="SSF51905">
    <property type="entry name" value="FAD/NAD(P)-binding domain"/>
    <property type="match status" value="1"/>
</dbReference>
<dbReference type="GO" id="GO:0016491">
    <property type="term" value="F:oxidoreductase activity"/>
    <property type="evidence" value="ECO:0007669"/>
    <property type="project" value="UniProtKB-KW"/>
</dbReference>
<evidence type="ECO:0000256" key="1">
    <source>
        <dbReference type="ARBA" id="ARBA00023002"/>
    </source>
</evidence>
<evidence type="ECO:0000313" key="3">
    <source>
        <dbReference type="EMBL" id="MDQ9559145.1"/>
    </source>
</evidence>
<dbReference type="EC" id="1.-.-.-" evidence="3"/>